<evidence type="ECO:0000313" key="2">
    <source>
        <dbReference type="EMBL" id="GAT54414.1"/>
    </source>
</evidence>
<accession>A0ABQ0LUS1</accession>
<dbReference type="EMBL" id="DF848626">
    <property type="protein sequence ID" value="GAT54414.1"/>
    <property type="molecule type" value="Genomic_DNA"/>
</dbReference>
<evidence type="ECO:0000256" key="1">
    <source>
        <dbReference type="SAM" id="MobiDB-lite"/>
    </source>
</evidence>
<feature type="region of interest" description="Disordered" evidence="1">
    <location>
        <begin position="618"/>
        <end position="646"/>
    </location>
</feature>
<feature type="compositionally biased region" description="Basic and acidic residues" evidence="1">
    <location>
        <begin position="634"/>
        <end position="646"/>
    </location>
</feature>
<protein>
    <submittedName>
        <fullName evidence="2">Uncharacterized protein</fullName>
    </submittedName>
</protein>
<keyword evidence="3" id="KW-1185">Reference proteome</keyword>
<name>A0ABQ0LUS1_MYCCL</name>
<proteinExistence type="predicted"/>
<evidence type="ECO:0000313" key="3">
    <source>
        <dbReference type="Proteomes" id="UP000815677"/>
    </source>
</evidence>
<reference evidence="2" key="1">
    <citation type="submission" date="2014-09" db="EMBL/GenBank/DDBJ databases">
        <title>Genome sequence of the luminous mushroom Mycena chlorophos for searching fungal bioluminescence genes.</title>
        <authorList>
            <person name="Tanaka Y."/>
            <person name="Kasuga D."/>
            <person name="Oba Y."/>
            <person name="Hase S."/>
            <person name="Sato K."/>
            <person name="Oba Y."/>
            <person name="Sakakibara Y."/>
        </authorList>
    </citation>
    <scope>NUCLEOTIDE SEQUENCE</scope>
</reference>
<sequence length="785" mass="89709">MPSIHESRAAKWGTSVFLAEWLANIFAYCTSSLEGKKAFWEWVVLQHGAERAKQELIQMTSNRPEPSASSSNEKFFRLAAQEFGLFPPSFKHMVVLERCAGTSELAMREYLNFALDTDACAPPRTQPPPRRFRGESMDDYRGENLADLKARRTQALLNGAQTPDIDWYIVRMIVFSEVDKAADTRGVWHSDFGIFMAKMTSLAPAMLLDRVVLQEGSPEREHFNQMELAFRSSTFLQSFSHMTWATFATLFPVFAMVGSSTAAIEAEYQKSDVFMWRLVATWSHVWYLCGQRWQRILELVSGSEHYKAFFNRYRLTTGEIRVKPNREYLKTLGDKITELDRQVVEFIGGESDFWIESRFLDRLNELLTAHPDESSKFSKDVLEELGELETLVECKLQLFDTPFGRKLIAYAQTKDAKCMQDPSFLKYISLIDPDKLLWAKPEDTDWSYACTVTRSVGNTWRQLAVKRASMMHFYGLLEVLKKDIKSPKFEDIPANVDKAVADFAEQGRVVDPEDLTRVFLFAEAWGRADYDMGRACLELARPGPGMMGGLAHQFGVFQSSQGDDGVWHGPLGRMLQPHLRPELTDRSILPPGVKVAGLIRAYGLTSVEGAELRLQQTVEERWEREESDDAEQEVDGKRDAQSEDKVEPSYRDWQLCNLDGWPGEEELTDILPTQFKIGKKVVKVFHRILTQHESTIQSDTTKSSQVLRWPDFEKAMKRIGFTTTHTRLGTSVRFDAPAKGERPIAFNRPSPDPVLTATDIKWIDCRLRKCYGWKPEMFERGGADD</sequence>
<dbReference type="PANTHER" id="PTHR40788">
    <property type="entry name" value="CLR5 DOMAIN-CONTAINING PROTEIN-RELATED"/>
    <property type="match status" value="1"/>
</dbReference>
<dbReference type="PANTHER" id="PTHR40788:SF1">
    <property type="entry name" value="IPA PROTEIN"/>
    <property type="match status" value="1"/>
</dbReference>
<gene>
    <name evidence="2" type="ORF">MCHLO_11272</name>
</gene>
<organism evidence="2 3">
    <name type="scientific">Mycena chlorophos</name>
    <name type="common">Agaric fungus</name>
    <name type="synonym">Agaricus chlorophos</name>
    <dbReference type="NCBI Taxonomy" id="658473"/>
    <lineage>
        <taxon>Eukaryota</taxon>
        <taxon>Fungi</taxon>
        <taxon>Dikarya</taxon>
        <taxon>Basidiomycota</taxon>
        <taxon>Agaricomycotina</taxon>
        <taxon>Agaricomycetes</taxon>
        <taxon>Agaricomycetidae</taxon>
        <taxon>Agaricales</taxon>
        <taxon>Marasmiineae</taxon>
        <taxon>Mycenaceae</taxon>
        <taxon>Mycena</taxon>
    </lineage>
</organism>
<dbReference type="Proteomes" id="UP000815677">
    <property type="component" value="Unassembled WGS sequence"/>
</dbReference>